<dbReference type="OrthoDB" id="6436163at2759"/>
<dbReference type="EMBL" id="BGPR01109635">
    <property type="protein sequence ID" value="GBM86580.1"/>
    <property type="molecule type" value="Genomic_DNA"/>
</dbReference>
<feature type="transmembrane region" description="Helical" evidence="2">
    <location>
        <begin position="40"/>
        <end position="60"/>
    </location>
</feature>
<keyword evidence="2" id="KW-0472">Membrane</keyword>
<feature type="non-terminal residue" evidence="3">
    <location>
        <position position="1"/>
    </location>
</feature>
<gene>
    <name evidence="3" type="ORF">AVEN_58987_1</name>
</gene>
<feature type="region of interest" description="Disordered" evidence="1">
    <location>
        <begin position="113"/>
        <end position="155"/>
    </location>
</feature>
<dbReference type="AlphaFoldDB" id="A0A4Y2J966"/>
<evidence type="ECO:0000256" key="1">
    <source>
        <dbReference type="SAM" id="MobiDB-lite"/>
    </source>
</evidence>
<keyword evidence="2" id="KW-0812">Transmembrane</keyword>
<evidence type="ECO:0000256" key="2">
    <source>
        <dbReference type="SAM" id="Phobius"/>
    </source>
</evidence>
<protein>
    <submittedName>
        <fullName evidence="3">Uncharacterized protein</fullName>
    </submittedName>
</protein>
<keyword evidence="2" id="KW-1133">Transmembrane helix</keyword>
<keyword evidence="4" id="KW-1185">Reference proteome</keyword>
<feature type="transmembrane region" description="Helical" evidence="2">
    <location>
        <begin position="67"/>
        <end position="89"/>
    </location>
</feature>
<proteinExistence type="predicted"/>
<evidence type="ECO:0000313" key="4">
    <source>
        <dbReference type="Proteomes" id="UP000499080"/>
    </source>
</evidence>
<evidence type="ECO:0000313" key="3">
    <source>
        <dbReference type="EMBL" id="GBM86580.1"/>
    </source>
</evidence>
<dbReference type="Proteomes" id="UP000499080">
    <property type="component" value="Unassembled WGS sequence"/>
</dbReference>
<organism evidence="3 4">
    <name type="scientific">Araneus ventricosus</name>
    <name type="common">Orbweaver spider</name>
    <name type="synonym">Epeira ventricosa</name>
    <dbReference type="NCBI Taxonomy" id="182803"/>
    <lineage>
        <taxon>Eukaryota</taxon>
        <taxon>Metazoa</taxon>
        <taxon>Ecdysozoa</taxon>
        <taxon>Arthropoda</taxon>
        <taxon>Chelicerata</taxon>
        <taxon>Arachnida</taxon>
        <taxon>Araneae</taxon>
        <taxon>Araneomorphae</taxon>
        <taxon>Entelegynae</taxon>
        <taxon>Araneoidea</taxon>
        <taxon>Araneidae</taxon>
        <taxon>Araneus</taxon>
    </lineage>
</organism>
<feature type="compositionally biased region" description="Low complexity" evidence="1">
    <location>
        <begin position="113"/>
        <end position="128"/>
    </location>
</feature>
<reference evidence="3 4" key="1">
    <citation type="journal article" date="2019" name="Sci. Rep.">
        <title>Orb-weaving spider Araneus ventricosus genome elucidates the spidroin gene catalogue.</title>
        <authorList>
            <person name="Kono N."/>
            <person name="Nakamura H."/>
            <person name="Ohtoshi R."/>
            <person name="Moran D.A.P."/>
            <person name="Shinohara A."/>
            <person name="Yoshida Y."/>
            <person name="Fujiwara M."/>
            <person name="Mori M."/>
            <person name="Tomita M."/>
            <person name="Arakawa K."/>
        </authorList>
    </citation>
    <scope>NUCLEOTIDE SEQUENCE [LARGE SCALE GENOMIC DNA]</scope>
</reference>
<sequence>NGLASCLPILITTVSGVLSSLMSHWITKKNLIGLNNLRKIATGSSALGFSLCMVGILLAGCDAIINILFFALSLFSLGIALSGIVISGVDMAPVFSAKLIFFLTENDNLIKQPPDATSSSDSDPDFSPSPRPQTYGLRSSRGPIPRTLISPLTSV</sequence>
<name>A0A4Y2J966_ARAVE</name>
<comment type="caution">
    <text evidence="3">The sequence shown here is derived from an EMBL/GenBank/DDBJ whole genome shotgun (WGS) entry which is preliminary data.</text>
</comment>
<accession>A0A4Y2J966</accession>